<dbReference type="Pfam" id="PF09341">
    <property type="entry name" value="Pcc1"/>
    <property type="match status" value="1"/>
</dbReference>
<dbReference type="KEGG" id="mez:Mtc_0862"/>
<dbReference type="HOGENOM" id="CLU_170076_2_1_2"/>
<dbReference type="AlphaFoldDB" id="H8IAE9"/>
<organism evidence="2 3">
    <name type="scientific">Methanocella conradii (strain DSM 24694 / JCM 17849 / CGMCC 1.5162 / HZ254)</name>
    <dbReference type="NCBI Taxonomy" id="1041930"/>
    <lineage>
        <taxon>Archaea</taxon>
        <taxon>Methanobacteriati</taxon>
        <taxon>Methanobacteriota</taxon>
        <taxon>Stenosarchaea group</taxon>
        <taxon>Methanomicrobia</taxon>
        <taxon>Methanocellales</taxon>
        <taxon>Methanocellaceae</taxon>
        <taxon>Methanocella</taxon>
    </lineage>
</organism>
<name>H8IAE9_METCZ</name>
<protein>
    <submittedName>
        <fullName evidence="2">Uncharacterized protein conserved in archaea</fullName>
    </submittedName>
</protein>
<dbReference type="eggNOG" id="arCOG04414">
    <property type="taxonomic scope" value="Archaea"/>
</dbReference>
<evidence type="ECO:0000256" key="1">
    <source>
        <dbReference type="ARBA" id="ARBA00007073"/>
    </source>
</evidence>
<sequence>MHTLFVEFEFGPLTGKVYEALKPELQASPSERSRVELTQEGGLLRLFVEAEDIVSLRAAANTWLRLVRIAEEMLNAHKILVSR</sequence>
<evidence type="ECO:0000313" key="2">
    <source>
        <dbReference type="EMBL" id="AFC99623.1"/>
    </source>
</evidence>
<dbReference type="GeneID" id="11970760"/>
<reference evidence="2 3" key="1">
    <citation type="journal article" date="2012" name="J. Bacteriol.">
        <title>Complete genome sequence of a thermophilic methanogen, Methanocella conradii HZ254, isolated from Chinese rice field soil.</title>
        <authorList>
            <person name="Lu Z."/>
            <person name="Lu Y."/>
        </authorList>
    </citation>
    <scope>NUCLEOTIDE SEQUENCE [LARGE SCALE GENOMIC DNA]</scope>
    <source>
        <strain evidence="3">DSM 24694 / JCM 17849 / CGMCC 1.5162 / HZ254</strain>
    </source>
</reference>
<proteinExistence type="inferred from homology"/>
<dbReference type="OrthoDB" id="8982at2157"/>
<dbReference type="Proteomes" id="UP000005233">
    <property type="component" value="Chromosome"/>
</dbReference>
<dbReference type="Gene3D" id="3.30.310.50">
    <property type="entry name" value="Alpha-D-phosphohexomutase, C-terminal domain"/>
    <property type="match status" value="1"/>
</dbReference>
<dbReference type="EMBL" id="CP003243">
    <property type="protein sequence ID" value="AFC99623.1"/>
    <property type="molecule type" value="Genomic_DNA"/>
</dbReference>
<evidence type="ECO:0000313" key="3">
    <source>
        <dbReference type="Proteomes" id="UP000005233"/>
    </source>
</evidence>
<dbReference type="InterPro" id="IPR015419">
    <property type="entry name" value="CTAG/Pcc1"/>
</dbReference>
<keyword evidence="3" id="KW-1185">Reference proteome</keyword>
<gene>
    <name evidence="2" type="ordered locus">Mtc_0862</name>
</gene>
<accession>H8IAE9</accession>
<comment type="similarity">
    <text evidence="1">Belongs to the CTAG/PCC1 family.</text>
</comment>
<dbReference type="NCBIfam" id="NF011470">
    <property type="entry name" value="PRK14887.1"/>
    <property type="match status" value="1"/>
</dbReference>
<dbReference type="STRING" id="1041930.Mtc_0862"/>
<dbReference type="RefSeq" id="WP_014405461.1">
    <property type="nucleotide sequence ID" value="NC_017034.1"/>
</dbReference>